<feature type="region of interest" description="Disordered" evidence="15">
    <location>
        <begin position="313"/>
        <end position="365"/>
    </location>
</feature>
<keyword evidence="12" id="KW-0505">Motor protein</keyword>
<keyword evidence="11" id="KW-0969">Cilium</keyword>
<keyword evidence="6" id="KW-0217">Developmental protein</keyword>
<evidence type="ECO:0000256" key="4">
    <source>
        <dbReference type="ARBA" id="ARBA00006831"/>
    </source>
</evidence>
<dbReference type="InterPro" id="IPR040045">
    <property type="entry name" value="DYNC2LI1"/>
</dbReference>
<keyword evidence="7" id="KW-0963">Cytoplasm</keyword>
<dbReference type="RefSeq" id="XP_002732906.1">
    <property type="nucleotide sequence ID" value="XM_002732860.2"/>
</dbReference>
<evidence type="ECO:0000256" key="12">
    <source>
        <dbReference type="ARBA" id="ARBA00023175"/>
    </source>
</evidence>
<evidence type="ECO:0000256" key="5">
    <source>
        <dbReference type="ARBA" id="ARBA00018863"/>
    </source>
</evidence>
<dbReference type="Proteomes" id="UP000694865">
    <property type="component" value="Unplaced"/>
</dbReference>
<feature type="compositionally biased region" description="Gly residues" evidence="15">
    <location>
        <begin position="356"/>
        <end position="365"/>
    </location>
</feature>
<gene>
    <name evidence="17" type="primary">LOC100372607</name>
</gene>
<evidence type="ECO:0000313" key="16">
    <source>
        <dbReference type="Proteomes" id="UP000694865"/>
    </source>
</evidence>
<evidence type="ECO:0000256" key="9">
    <source>
        <dbReference type="ARBA" id="ARBA00022794"/>
    </source>
</evidence>
<evidence type="ECO:0000256" key="2">
    <source>
        <dbReference type="ARBA" id="ARBA00004300"/>
    </source>
</evidence>
<evidence type="ECO:0000256" key="14">
    <source>
        <dbReference type="ARBA" id="ARBA00023273"/>
    </source>
</evidence>
<evidence type="ECO:0000256" key="7">
    <source>
        <dbReference type="ARBA" id="ARBA00022490"/>
    </source>
</evidence>
<protein>
    <recommendedName>
        <fullName evidence="5">Cytoplasmic dynein 2 light intermediate chain 1</fullName>
    </recommendedName>
</protein>
<evidence type="ECO:0000256" key="15">
    <source>
        <dbReference type="SAM" id="MobiDB-lite"/>
    </source>
</evidence>
<evidence type="ECO:0000256" key="3">
    <source>
        <dbReference type="ARBA" id="ARBA00004430"/>
    </source>
</evidence>
<evidence type="ECO:0000256" key="8">
    <source>
        <dbReference type="ARBA" id="ARBA00022701"/>
    </source>
</evidence>
<keyword evidence="9" id="KW-0970">Cilium biogenesis/degradation</keyword>
<keyword evidence="14" id="KW-0966">Cell projection</keyword>
<dbReference type="Pfam" id="PF05783">
    <property type="entry name" value="DLIC"/>
    <property type="match status" value="1"/>
</dbReference>
<dbReference type="Gene3D" id="3.40.50.300">
    <property type="entry name" value="P-loop containing nucleotide triphosphate hydrolases"/>
    <property type="match status" value="1"/>
</dbReference>
<evidence type="ECO:0000256" key="13">
    <source>
        <dbReference type="ARBA" id="ARBA00023212"/>
    </source>
</evidence>
<organism evidence="16 17">
    <name type="scientific">Saccoglossus kowalevskii</name>
    <name type="common">Acorn worm</name>
    <dbReference type="NCBI Taxonomy" id="10224"/>
    <lineage>
        <taxon>Eukaryota</taxon>
        <taxon>Metazoa</taxon>
        <taxon>Hemichordata</taxon>
        <taxon>Enteropneusta</taxon>
        <taxon>Harrimaniidae</taxon>
        <taxon>Saccoglossus</taxon>
    </lineage>
</organism>
<reference evidence="17" key="1">
    <citation type="submission" date="2025-08" db="UniProtKB">
        <authorList>
            <consortium name="RefSeq"/>
        </authorList>
    </citation>
    <scope>IDENTIFICATION</scope>
    <source>
        <tissue evidence="17">Testes</tissue>
    </source>
</reference>
<dbReference type="InterPro" id="IPR027417">
    <property type="entry name" value="P-loop_NTPase"/>
</dbReference>
<dbReference type="InterPro" id="IPR022780">
    <property type="entry name" value="Dynein_light_int_chain"/>
</dbReference>
<keyword evidence="13" id="KW-0206">Cytoskeleton</keyword>
<keyword evidence="8" id="KW-0493">Microtubule</keyword>
<evidence type="ECO:0000313" key="17">
    <source>
        <dbReference type="RefSeq" id="XP_002732906.1"/>
    </source>
</evidence>
<dbReference type="PANTHER" id="PTHR13236">
    <property type="entry name" value="DYNEIN 2 LIGHT INTERMEDIATE CHAIN, ISOFORM 2"/>
    <property type="match status" value="1"/>
</dbReference>
<feature type="compositionally biased region" description="Basic and acidic residues" evidence="15">
    <location>
        <begin position="333"/>
        <end position="355"/>
    </location>
</feature>
<evidence type="ECO:0000256" key="10">
    <source>
        <dbReference type="ARBA" id="ARBA00023017"/>
    </source>
</evidence>
<keyword evidence="16" id="KW-1185">Reference proteome</keyword>
<evidence type="ECO:0000256" key="6">
    <source>
        <dbReference type="ARBA" id="ARBA00022473"/>
    </source>
</evidence>
<accession>A0ABM0GM12</accession>
<dbReference type="SUPFAM" id="SSF52540">
    <property type="entry name" value="P-loop containing nucleoside triphosphate hydrolases"/>
    <property type="match status" value="1"/>
</dbReference>
<comment type="subcellular location">
    <subcellularLocation>
        <location evidence="3">Cytoplasm</location>
        <location evidence="3">Cytoskeleton</location>
        <location evidence="3">Cilium axoneme</location>
    </subcellularLocation>
    <subcellularLocation>
        <location evidence="1">Cytoplasm</location>
        <location evidence="1">Cytoskeleton</location>
        <location evidence="1">Cilium basal body</location>
    </subcellularLocation>
    <subcellularLocation>
        <location evidence="2">Cytoplasm</location>
        <location evidence="2">Cytoskeleton</location>
        <location evidence="2">Microtubule organizing center</location>
        <location evidence="2">Centrosome</location>
    </subcellularLocation>
</comment>
<evidence type="ECO:0000256" key="11">
    <source>
        <dbReference type="ARBA" id="ARBA00023069"/>
    </source>
</evidence>
<dbReference type="PANTHER" id="PTHR13236:SF0">
    <property type="entry name" value="CYTOPLASMIC DYNEIN 2 LIGHT INTERMEDIATE CHAIN 1"/>
    <property type="match status" value="1"/>
</dbReference>
<comment type="similarity">
    <text evidence="4">Belongs to the dynein light intermediate chain family.</text>
</comment>
<proteinExistence type="inferred from homology"/>
<dbReference type="GeneID" id="100372607"/>
<keyword evidence="10" id="KW-0243">Dynein</keyword>
<evidence type="ECO:0000256" key="1">
    <source>
        <dbReference type="ARBA" id="ARBA00004120"/>
    </source>
</evidence>
<name>A0ABM0GM12_SACKO</name>
<sequence length="365" mass="41151">MSRGERNLWDIAINEAEISQRQSHQTEGENQEGLKRGEESSVFFIGSKDAGKTSIILRFLDKDEIPKPTTALEYTFGRRAKGHNIAKDVGHIWELGGGTFLSKLVEIPINAECLENLAIVLILDLSKPHELWHTMETLLNTTRQRIEKVMQDASMRDSTLQPRMKNKAWSKFGEDHPDKDMIEPFPVPLVIIGCKYDVFQDFDSEKRKVICRTLRFVAHSHGATLQFCSLKTESLVTRTRQLISHFVFNTASSKAMAVDPNKPVIVPAGMDSLQQIGPPPVAEGDIGKLTARNPLELWKQAYTAFFPQQISSSVAEDPAKDPQYSESAVDNMRAQKDEELERYRRQSERKAKDLARGGGMEAIRA</sequence>